<keyword evidence="5 8" id="KW-0238">DNA-binding</keyword>
<evidence type="ECO:0000256" key="2">
    <source>
        <dbReference type="ARBA" id="ARBA00022771"/>
    </source>
</evidence>
<keyword evidence="7 8" id="KW-0539">Nucleus</keyword>
<sequence length="229" mass="25082">MKNSRVLVRGNNQVNGEKPPPRMCPRCHSDNTRFCYYNNYSVAQPRYTCKNCRRLWTHGGTLRNIQVAVGSSGCKTKGGIDQPSVAQVVPVDTQQVNHHQPIFHDQETNDFLGTIGGSSSSSSSATAAVGNHLGSLPETQGDVVLPVRSLPPVDRSDFNDGSFPQGYYHTGPSDVVGNPLTNQSIGGHVNNYNSYRVNEEDPNKPRQSFNNNMSMNHDASTSVTRGIRH</sequence>
<dbReference type="AlphaFoldDB" id="A0A8X7VVS5"/>
<keyword evidence="13" id="KW-1185">Reference proteome</keyword>
<name>A0A8X7VVS5_BRACI</name>
<dbReference type="InterPro" id="IPR003851">
    <property type="entry name" value="Znf_Dof"/>
</dbReference>
<keyword evidence="1 9" id="KW-0479">Metal-binding</keyword>
<feature type="region of interest" description="Disordered" evidence="10">
    <location>
        <begin position="1"/>
        <end position="21"/>
    </location>
</feature>
<evidence type="ECO:0000256" key="7">
    <source>
        <dbReference type="ARBA" id="ARBA00023242"/>
    </source>
</evidence>
<organism evidence="12 13">
    <name type="scientific">Brassica carinata</name>
    <name type="common">Ethiopian mustard</name>
    <name type="synonym">Abyssinian cabbage</name>
    <dbReference type="NCBI Taxonomy" id="52824"/>
    <lineage>
        <taxon>Eukaryota</taxon>
        <taxon>Viridiplantae</taxon>
        <taxon>Streptophyta</taxon>
        <taxon>Embryophyta</taxon>
        <taxon>Tracheophyta</taxon>
        <taxon>Spermatophyta</taxon>
        <taxon>Magnoliopsida</taxon>
        <taxon>eudicotyledons</taxon>
        <taxon>Gunneridae</taxon>
        <taxon>Pentapetalae</taxon>
        <taxon>rosids</taxon>
        <taxon>malvids</taxon>
        <taxon>Brassicales</taxon>
        <taxon>Brassicaceae</taxon>
        <taxon>Brassiceae</taxon>
        <taxon>Brassica</taxon>
    </lineage>
</organism>
<dbReference type="GO" id="GO:0003700">
    <property type="term" value="F:DNA-binding transcription factor activity"/>
    <property type="evidence" value="ECO:0007669"/>
    <property type="project" value="UniProtKB-UniRule"/>
</dbReference>
<dbReference type="PANTHER" id="PTHR31992">
    <property type="entry name" value="DOF ZINC FINGER PROTEIN DOF1.4-RELATED"/>
    <property type="match status" value="1"/>
</dbReference>
<dbReference type="Proteomes" id="UP000886595">
    <property type="component" value="Unassembled WGS sequence"/>
</dbReference>
<evidence type="ECO:0000256" key="4">
    <source>
        <dbReference type="ARBA" id="ARBA00023015"/>
    </source>
</evidence>
<feature type="domain" description="Dof-type" evidence="11">
    <location>
        <begin position="22"/>
        <end position="76"/>
    </location>
</feature>
<feature type="compositionally biased region" description="Polar residues" evidence="10">
    <location>
        <begin position="182"/>
        <end position="196"/>
    </location>
</feature>
<comment type="function">
    <text evidence="9">Transcription factor that binds specifically to a 5'-AA[AG]G-3' consensus core sequence.</text>
</comment>
<evidence type="ECO:0000256" key="8">
    <source>
        <dbReference type="PROSITE-ProRule" id="PRU00071"/>
    </source>
</evidence>
<feature type="region of interest" description="Disordered" evidence="10">
    <location>
        <begin position="117"/>
        <end position="139"/>
    </location>
</feature>
<evidence type="ECO:0000256" key="10">
    <source>
        <dbReference type="SAM" id="MobiDB-lite"/>
    </source>
</evidence>
<dbReference type="PROSITE" id="PS50884">
    <property type="entry name" value="ZF_DOF_2"/>
    <property type="match status" value="1"/>
</dbReference>
<accession>A0A8X7VVS5</accession>
<feature type="region of interest" description="Disordered" evidence="10">
    <location>
        <begin position="182"/>
        <end position="229"/>
    </location>
</feature>
<keyword evidence="6 9" id="KW-0804">Transcription</keyword>
<evidence type="ECO:0000256" key="9">
    <source>
        <dbReference type="RuleBase" id="RU369094"/>
    </source>
</evidence>
<dbReference type="Pfam" id="PF02701">
    <property type="entry name" value="Zn_ribbon_Dof"/>
    <property type="match status" value="1"/>
</dbReference>
<keyword evidence="2 8" id="KW-0863">Zinc-finger</keyword>
<keyword evidence="3 9" id="KW-0862">Zinc</keyword>
<dbReference type="GO" id="GO:0005634">
    <property type="term" value="C:nucleus"/>
    <property type="evidence" value="ECO:0007669"/>
    <property type="project" value="UniProtKB-SubCell"/>
</dbReference>
<dbReference type="GO" id="GO:0003677">
    <property type="term" value="F:DNA binding"/>
    <property type="evidence" value="ECO:0007669"/>
    <property type="project" value="UniProtKB-UniRule"/>
</dbReference>
<evidence type="ECO:0000256" key="6">
    <source>
        <dbReference type="ARBA" id="ARBA00023163"/>
    </source>
</evidence>
<evidence type="ECO:0000313" key="12">
    <source>
        <dbReference type="EMBL" id="KAG2318469.1"/>
    </source>
</evidence>
<dbReference type="EMBL" id="JAAMPC010000003">
    <property type="protein sequence ID" value="KAG2318469.1"/>
    <property type="molecule type" value="Genomic_DNA"/>
</dbReference>
<comment type="caution">
    <text evidence="12">The sequence shown here is derived from an EMBL/GenBank/DDBJ whole genome shotgun (WGS) entry which is preliminary data.</text>
</comment>
<dbReference type="InterPro" id="IPR045174">
    <property type="entry name" value="Dof"/>
</dbReference>
<dbReference type="GO" id="GO:0008270">
    <property type="term" value="F:zinc ion binding"/>
    <property type="evidence" value="ECO:0007669"/>
    <property type="project" value="UniProtKB-KW"/>
</dbReference>
<proteinExistence type="predicted"/>
<dbReference type="PROSITE" id="PS01361">
    <property type="entry name" value="ZF_DOF_1"/>
    <property type="match status" value="1"/>
</dbReference>
<dbReference type="PANTHER" id="PTHR31992:SF363">
    <property type="entry name" value="DOF ZINC FINGER PROTEIN"/>
    <property type="match status" value="1"/>
</dbReference>
<evidence type="ECO:0000256" key="5">
    <source>
        <dbReference type="ARBA" id="ARBA00023125"/>
    </source>
</evidence>
<protein>
    <recommendedName>
        <fullName evidence="9">Dof zinc finger protein</fullName>
    </recommendedName>
</protein>
<evidence type="ECO:0000313" key="13">
    <source>
        <dbReference type="Proteomes" id="UP000886595"/>
    </source>
</evidence>
<feature type="compositionally biased region" description="Polar residues" evidence="10">
    <location>
        <begin position="205"/>
        <end position="229"/>
    </location>
</feature>
<evidence type="ECO:0000256" key="1">
    <source>
        <dbReference type="ARBA" id="ARBA00022723"/>
    </source>
</evidence>
<evidence type="ECO:0000256" key="3">
    <source>
        <dbReference type="ARBA" id="ARBA00022833"/>
    </source>
</evidence>
<evidence type="ECO:0000259" key="11">
    <source>
        <dbReference type="PROSITE" id="PS50884"/>
    </source>
</evidence>
<reference evidence="12 13" key="1">
    <citation type="submission" date="2020-02" db="EMBL/GenBank/DDBJ databases">
        <authorList>
            <person name="Ma Q."/>
            <person name="Huang Y."/>
            <person name="Song X."/>
            <person name="Pei D."/>
        </authorList>
    </citation>
    <scope>NUCLEOTIDE SEQUENCE [LARGE SCALE GENOMIC DNA]</scope>
    <source>
        <strain evidence="12">Sxm20200214</strain>
        <tissue evidence="12">Leaf</tissue>
    </source>
</reference>
<gene>
    <name evidence="12" type="ORF">Bca52824_011682</name>
</gene>
<comment type="subcellular location">
    <subcellularLocation>
        <location evidence="8 9">Nucleus</location>
    </subcellularLocation>
</comment>
<keyword evidence="4 9" id="KW-0805">Transcription regulation</keyword>
<dbReference type="OrthoDB" id="1927254at2759"/>